<reference evidence="2" key="1">
    <citation type="submission" date="2020-02" db="EMBL/GenBank/DDBJ databases">
        <authorList>
            <person name="Meier V. D."/>
        </authorList>
    </citation>
    <scope>NUCLEOTIDE SEQUENCE</scope>
    <source>
        <strain evidence="2">AVDCRST_MAG73</strain>
    </source>
</reference>
<feature type="non-terminal residue" evidence="2">
    <location>
        <position position="1"/>
    </location>
</feature>
<feature type="compositionally biased region" description="Basic residues" evidence="1">
    <location>
        <begin position="72"/>
        <end position="85"/>
    </location>
</feature>
<accession>A0A6J4USG2</accession>
<dbReference type="AlphaFoldDB" id="A0A6J4USG2"/>
<name>A0A6J4USG2_9BACT</name>
<dbReference type="EMBL" id="CADCWE010000234">
    <property type="protein sequence ID" value="CAA9559179.1"/>
    <property type="molecule type" value="Genomic_DNA"/>
</dbReference>
<organism evidence="2">
    <name type="scientific">uncultured Thermomicrobiales bacterium</name>
    <dbReference type="NCBI Taxonomy" id="1645740"/>
    <lineage>
        <taxon>Bacteria</taxon>
        <taxon>Pseudomonadati</taxon>
        <taxon>Thermomicrobiota</taxon>
        <taxon>Thermomicrobia</taxon>
        <taxon>Thermomicrobiales</taxon>
        <taxon>environmental samples</taxon>
    </lineage>
</organism>
<feature type="region of interest" description="Disordered" evidence="1">
    <location>
        <begin position="45"/>
        <end position="85"/>
    </location>
</feature>
<feature type="non-terminal residue" evidence="2">
    <location>
        <position position="85"/>
    </location>
</feature>
<protein>
    <submittedName>
        <fullName evidence="2">Uncharacterized protein</fullName>
    </submittedName>
</protein>
<evidence type="ECO:0000256" key="1">
    <source>
        <dbReference type="SAM" id="MobiDB-lite"/>
    </source>
</evidence>
<gene>
    <name evidence="2" type="ORF">AVDCRST_MAG73-3532</name>
</gene>
<sequence>AGALAPVGDDAGRCRFGPRARGGVGHGIGFGFGADRLLLARPGSSGAAAVPARRRVGRGSGPGASRVGARGRAGRGARRRDARGV</sequence>
<evidence type="ECO:0000313" key="2">
    <source>
        <dbReference type="EMBL" id="CAA9559179.1"/>
    </source>
</evidence>
<proteinExistence type="predicted"/>